<dbReference type="EMBL" id="JAAWVO010033841">
    <property type="protein sequence ID" value="MBN3317189.1"/>
    <property type="molecule type" value="Genomic_DNA"/>
</dbReference>
<feature type="non-terminal residue" evidence="2">
    <location>
        <position position="365"/>
    </location>
</feature>
<dbReference type="SUPFAM" id="SSF81321">
    <property type="entry name" value="Family A G protein-coupled receptor-like"/>
    <property type="match status" value="1"/>
</dbReference>
<feature type="transmembrane region" description="Helical" evidence="1">
    <location>
        <begin position="49"/>
        <end position="74"/>
    </location>
</feature>
<dbReference type="Proteomes" id="UP000736164">
    <property type="component" value="Unassembled WGS sequence"/>
</dbReference>
<protein>
    <submittedName>
        <fullName evidence="2">GP160 protein</fullName>
    </submittedName>
</protein>
<keyword evidence="1" id="KW-0812">Transmembrane</keyword>
<feature type="transmembrane region" description="Helical" evidence="1">
    <location>
        <begin position="126"/>
        <end position="145"/>
    </location>
</feature>
<feature type="transmembrane region" description="Helical" evidence="1">
    <location>
        <begin position="94"/>
        <end position="114"/>
    </location>
</feature>
<evidence type="ECO:0000313" key="3">
    <source>
        <dbReference type="Proteomes" id="UP000736164"/>
    </source>
</evidence>
<evidence type="ECO:0000313" key="2">
    <source>
        <dbReference type="EMBL" id="MBN3317189.1"/>
    </source>
</evidence>
<dbReference type="InterPro" id="IPR042353">
    <property type="entry name" value="GPR160"/>
</dbReference>
<feature type="transmembrane region" description="Helical" evidence="1">
    <location>
        <begin position="20"/>
        <end position="37"/>
    </location>
</feature>
<dbReference type="Gene3D" id="1.20.1070.10">
    <property type="entry name" value="Rhodopsin 7-helix transmembrane proteins"/>
    <property type="match status" value="1"/>
</dbReference>
<reference evidence="2" key="1">
    <citation type="journal article" date="2021" name="Cell">
        <title>Tracing the genetic footprints of vertebrate landing in non-teleost ray-finned fishes.</title>
        <authorList>
            <person name="Bi X."/>
            <person name="Wang K."/>
            <person name="Yang L."/>
            <person name="Pan H."/>
            <person name="Jiang H."/>
            <person name="Wei Q."/>
            <person name="Fang M."/>
            <person name="Yu H."/>
            <person name="Zhu C."/>
            <person name="Cai Y."/>
            <person name="He Y."/>
            <person name="Gan X."/>
            <person name="Zeng H."/>
            <person name="Yu D."/>
            <person name="Zhu Y."/>
            <person name="Jiang H."/>
            <person name="Qiu Q."/>
            <person name="Yang H."/>
            <person name="Zhang Y.E."/>
            <person name="Wang W."/>
            <person name="Zhu M."/>
            <person name="He S."/>
            <person name="Zhang G."/>
        </authorList>
    </citation>
    <scope>NUCLEOTIDE SEQUENCE</scope>
    <source>
        <strain evidence="2">Allg_001</strain>
    </source>
</reference>
<name>A0A8J7NNY0_ATRSP</name>
<comment type="caution">
    <text evidence="2">The sequence shown here is derived from an EMBL/GenBank/DDBJ whole genome shotgun (WGS) entry which is preliminary data.</text>
</comment>
<feature type="non-terminal residue" evidence="2">
    <location>
        <position position="1"/>
    </location>
</feature>
<sequence>MMAILKTKWHKEDSFLEDNTLQFVAVLLFKVVLNALVTMSSFKSMRKSFMGFFCMSLFLADVALLCGLATVWLISDFVDTPQSLCYILAHASTAYRQLPLPVLLLGALDYARSLRSYPYPVSWRRAILYIAEVLLVWALAMFYAYRHTNATVLVGTFRQGQNALFCPVFDSKVIIYFCIGVTLGSCGITLYFWRQLPRVFRQFYSLDLLKEAPEDQLHSDLAFSYRKLSQEEEEVVEDGKNHAQSAAEQKEMQGPPLLLSITLGFTINWIAFLMINIICTILDFAIPSYMNVNLLWMLCANSFLIGVVSWVKCRHLGTLSNPPDDICNWSAFWRISREMDHSLQDNGSQGIHTMSERIDKNLLLV</sequence>
<dbReference type="AlphaFoldDB" id="A0A8J7NNY0"/>
<keyword evidence="1" id="KW-1133">Transmembrane helix</keyword>
<dbReference type="GO" id="GO:0005886">
    <property type="term" value="C:plasma membrane"/>
    <property type="evidence" value="ECO:0007669"/>
    <property type="project" value="TreeGrafter"/>
</dbReference>
<gene>
    <name evidence="2" type="primary">Gpr160_1</name>
    <name evidence="2" type="ORF">GTO95_0005701</name>
</gene>
<keyword evidence="1" id="KW-0472">Membrane</keyword>
<organism evidence="2 3">
    <name type="scientific">Atractosteus spatula</name>
    <name type="common">Alligator gar</name>
    <name type="synonym">Lepisosteus spatula</name>
    <dbReference type="NCBI Taxonomy" id="7917"/>
    <lineage>
        <taxon>Eukaryota</taxon>
        <taxon>Metazoa</taxon>
        <taxon>Chordata</taxon>
        <taxon>Craniata</taxon>
        <taxon>Vertebrata</taxon>
        <taxon>Euteleostomi</taxon>
        <taxon>Actinopterygii</taxon>
        <taxon>Neopterygii</taxon>
        <taxon>Holostei</taxon>
        <taxon>Semionotiformes</taxon>
        <taxon>Lepisosteidae</taxon>
        <taxon>Atractosteus</taxon>
    </lineage>
</organism>
<evidence type="ECO:0000256" key="1">
    <source>
        <dbReference type="SAM" id="Phobius"/>
    </source>
</evidence>
<feature type="transmembrane region" description="Helical" evidence="1">
    <location>
        <begin position="173"/>
        <end position="193"/>
    </location>
</feature>
<keyword evidence="3" id="KW-1185">Reference proteome</keyword>
<feature type="transmembrane region" description="Helical" evidence="1">
    <location>
        <begin position="257"/>
        <end position="286"/>
    </location>
</feature>
<accession>A0A8J7NNY0</accession>
<feature type="transmembrane region" description="Helical" evidence="1">
    <location>
        <begin position="292"/>
        <end position="311"/>
    </location>
</feature>
<proteinExistence type="predicted"/>
<dbReference type="GO" id="GO:0043235">
    <property type="term" value="C:receptor complex"/>
    <property type="evidence" value="ECO:0007669"/>
    <property type="project" value="TreeGrafter"/>
</dbReference>
<dbReference type="PANTHER" id="PTHR15573:SF0">
    <property type="entry name" value="G-PROTEIN COUPLED RECEPTOR 160-RELATED"/>
    <property type="match status" value="1"/>
</dbReference>
<dbReference type="PANTHER" id="PTHR15573">
    <property type="entry name" value="G-PROTEIN COUPLED RECEPTOR 160-RELATED"/>
    <property type="match status" value="1"/>
</dbReference>